<evidence type="ECO:0000313" key="3">
    <source>
        <dbReference type="Proteomes" id="UP001596380"/>
    </source>
</evidence>
<keyword evidence="3" id="KW-1185">Reference proteome</keyword>
<name>A0ABW2CSV5_9ACTN</name>
<gene>
    <name evidence="2" type="ORF">ACFQKB_26900</name>
</gene>
<evidence type="ECO:0000256" key="1">
    <source>
        <dbReference type="SAM" id="MobiDB-lite"/>
    </source>
</evidence>
<sequence>MATNVAPPPTAPDPPGVQVFPPPRRRGVRVGAGRLARTLRPVPGWARPGRVVRRLGTPNVLGTVAAVDADRMAAVCSSDRTPVLVPLLALAPPVPAEAVAQADAAYQRGCWYGVGRRVTAFTCDGFVVTGRVASVVTREPAAADVRIRTADGVVLVALLDLRPGGVRW</sequence>
<accession>A0ABW2CSV5</accession>
<dbReference type="EMBL" id="JBHSXS010000019">
    <property type="protein sequence ID" value="MFC6883415.1"/>
    <property type="molecule type" value="Genomic_DNA"/>
</dbReference>
<comment type="caution">
    <text evidence="2">The sequence shown here is derived from an EMBL/GenBank/DDBJ whole genome shotgun (WGS) entry which is preliminary data.</text>
</comment>
<protein>
    <submittedName>
        <fullName evidence="2">Uncharacterized protein</fullName>
    </submittedName>
</protein>
<evidence type="ECO:0000313" key="2">
    <source>
        <dbReference type="EMBL" id="MFC6883415.1"/>
    </source>
</evidence>
<organism evidence="2 3">
    <name type="scientific">Actinomadura yumaensis</name>
    <dbReference type="NCBI Taxonomy" id="111807"/>
    <lineage>
        <taxon>Bacteria</taxon>
        <taxon>Bacillati</taxon>
        <taxon>Actinomycetota</taxon>
        <taxon>Actinomycetes</taxon>
        <taxon>Streptosporangiales</taxon>
        <taxon>Thermomonosporaceae</taxon>
        <taxon>Actinomadura</taxon>
    </lineage>
</organism>
<feature type="region of interest" description="Disordered" evidence="1">
    <location>
        <begin position="1"/>
        <end position="25"/>
    </location>
</feature>
<proteinExistence type="predicted"/>
<reference evidence="3" key="1">
    <citation type="journal article" date="2019" name="Int. J. Syst. Evol. Microbiol.">
        <title>The Global Catalogue of Microorganisms (GCM) 10K type strain sequencing project: providing services to taxonomists for standard genome sequencing and annotation.</title>
        <authorList>
            <consortium name="The Broad Institute Genomics Platform"/>
            <consortium name="The Broad Institute Genome Sequencing Center for Infectious Disease"/>
            <person name="Wu L."/>
            <person name="Ma J."/>
        </authorList>
    </citation>
    <scope>NUCLEOTIDE SEQUENCE [LARGE SCALE GENOMIC DNA]</scope>
    <source>
        <strain evidence="3">JCM 3369</strain>
    </source>
</reference>
<feature type="compositionally biased region" description="Pro residues" evidence="1">
    <location>
        <begin position="1"/>
        <end position="15"/>
    </location>
</feature>
<dbReference type="RefSeq" id="WP_378050253.1">
    <property type="nucleotide sequence ID" value="NZ_JBHSXE010000002.1"/>
</dbReference>
<dbReference type="Proteomes" id="UP001596380">
    <property type="component" value="Unassembled WGS sequence"/>
</dbReference>